<gene>
    <name evidence="1" type="ORF">HCDG_05950</name>
</gene>
<organism evidence="1 2">
    <name type="scientific">Ajellomyces capsulatus (strain H143)</name>
    <name type="common">Darling's disease fungus</name>
    <name type="synonym">Histoplasma capsulatum</name>
    <dbReference type="NCBI Taxonomy" id="544712"/>
    <lineage>
        <taxon>Eukaryota</taxon>
        <taxon>Fungi</taxon>
        <taxon>Dikarya</taxon>
        <taxon>Ascomycota</taxon>
        <taxon>Pezizomycotina</taxon>
        <taxon>Eurotiomycetes</taxon>
        <taxon>Eurotiomycetidae</taxon>
        <taxon>Onygenales</taxon>
        <taxon>Ajellomycetaceae</taxon>
        <taxon>Histoplasma</taxon>
    </lineage>
</organism>
<proteinExistence type="predicted"/>
<accession>C6HIR6</accession>
<dbReference type="VEuPathDB" id="FungiDB:HCDG_05950"/>
<dbReference type="EMBL" id="GG692428">
    <property type="protein sequence ID" value="EER39728.1"/>
    <property type="molecule type" value="Genomic_DNA"/>
</dbReference>
<sequence length="91" mass="10173">MTDYPETPDLCHGKSQVLHGSLYCCCTRWEGFRVQSRAPALAPGYDLDTEALRSDPQLMACLVGLLRPSFDGRQQVPGYFCRTGHWQSAHA</sequence>
<protein>
    <submittedName>
        <fullName evidence="1">Uncharacterized protein</fullName>
    </submittedName>
</protein>
<reference evidence="2" key="1">
    <citation type="submission" date="2009-05" db="EMBL/GenBank/DDBJ databases">
        <title>The genome sequence of Ajellomyces capsulatus strain H143.</title>
        <authorList>
            <person name="Champion M."/>
            <person name="Cuomo C.A."/>
            <person name="Ma L.-J."/>
            <person name="Henn M.R."/>
            <person name="Sil A."/>
            <person name="Goldman B."/>
            <person name="Young S.K."/>
            <person name="Kodira C.D."/>
            <person name="Zeng Q."/>
            <person name="Koehrsen M."/>
            <person name="Alvarado L."/>
            <person name="Berlin A.M."/>
            <person name="Borenstein D."/>
            <person name="Chen Z."/>
            <person name="Engels R."/>
            <person name="Freedman E."/>
            <person name="Gellesch M."/>
            <person name="Goldberg J."/>
            <person name="Griggs A."/>
            <person name="Gujja S."/>
            <person name="Heiman D.I."/>
            <person name="Hepburn T.A."/>
            <person name="Howarth C."/>
            <person name="Jen D."/>
            <person name="Larson L."/>
            <person name="Lewis B."/>
            <person name="Mehta T."/>
            <person name="Park D."/>
            <person name="Pearson M."/>
            <person name="Roberts A."/>
            <person name="Saif S."/>
            <person name="Shea T.D."/>
            <person name="Shenoy N."/>
            <person name="Sisk P."/>
            <person name="Stolte C."/>
            <person name="Sykes S."/>
            <person name="Walk T."/>
            <person name="White J."/>
            <person name="Yandava C."/>
            <person name="Klein B."/>
            <person name="McEwen J.G."/>
            <person name="Puccia R."/>
            <person name="Goldman G.H."/>
            <person name="Felipe M.S."/>
            <person name="Nino-Vega G."/>
            <person name="San-Blas G."/>
            <person name="Taylor J.W."/>
            <person name="Mendoza L."/>
            <person name="Galagan J.E."/>
            <person name="Nusbaum C."/>
            <person name="Birren B.W."/>
        </authorList>
    </citation>
    <scope>NUCLEOTIDE SEQUENCE [LARGE SCALE GENOMIC DNA]</scope>
    <source>
        <strain evidence="2">H143</strain>
    </source>
</reference>
<dbReference type="Proteomes" id="UP000002624">
    <property type="component" value="Unassembled WGS sequence"/>
</dbReference>
<dbReference type="AlphaFoldDB" id="C6HIR6"/>
<evidence type="ECO:0000313" key="2">
    <source>
        <dbReference type="Proteomes" id="UP000002624"/>
    </source>
</evidence>
<dbReference type="HOGENOM" id="CLU_2426516_0_0_1"/>
<evidence type="ECO:0000313" key="1">
    <source>
        <dbReference type="EMBL" id="EER39728.1"/>
    </source>
</evidence>
<name>C6HIR6_AJECH</name>